<reference evidence="4" key="1">
    <citation type="submission" date="2017-05" db="EMBL/GenBank/DDBJ databases">
        <title>Complete and WGS of Bordetella genogroups.</title>
        <authorList>
            <person name="Spilker T."/>
            <person name="Lipuma J."/>
        </authorList>
    </citation>
    <scope>NUCLEOTIDE SEQUENCE [LARGE SCALE GENOMIC DNA]</scope>
    <source>
        <strain evidence="4">AU16122</strain>
    </source>
</reference>
<dbReference type="PANTHER" id="PTHR33747">
    <property type="entry name" value="UPF0225 PROTEIN SCO1677"/>
    <property type="match status" value="1"/>
</dbReference>
<dbReference type="Gene3D" id="3.10.450.50">
    <property type="match status" value="1"/>
</dbReference>
<dbReference type="InterPro" id="IPR032710">
    <property type="entry name" value="NTF2-like_dom_sf"/>
</dbReference>
<evidence type="ECO:0000313" key="4">
    <source>
        <dbReference type="Proteomes" id="UP000216020"/>
    </source>
</evidence>
<dbReference type="AlphaFoldDB" id="A0A261SMX4"/>
<evidence type="ECO:0000259" key="2">
    <source>
        <dbReference type="Pfam" id="PF17775"/>
    </source>
</evidence>
<dbReference type="SUPFAM" id="SSF54427">
    <property type="entry name" value="NTF2-like"/>
    <property type="match status" value="1"/>
</dbReference>
<keyword evidence="4" id="KW-1185">Reference proteome</keyword>
<dbReference type="Proteomes" id="UP000216020">
    <property type="component" value="Unassembled WGS sequence"/>
</dbReference>
<dbReference type="InterPro" id="IPR023006">
    <property type="entry name" value="YchJ-like"/>
</dbReference>
<dbReference type="EMBL" id="NEVM01000001">
    <property type="protein sequence ID" value="OZI38347.1"/>
    <property type="molecule type" value="Genomic_DNA"/>
</dbReference>
<accession>A0A261SMX4</accession>
<evidence type="ECO:0000256" key="1">
    <source>
        <dbReference type="HAMAP-Rule" id="MF_00612"/>
    </source>
</evidence>
<dbReference type="RefSeq" id="WP_094852441.1">
    <property type="nucleotide sequence ID" value="NZ_NEVM01000001.1"/>
</dbReference>
<evidence type="ECO:0000313" key="3">
    <source>
        <dbReference type="EMBL" id="OZI38347.1"/>
    </source>
</evidence>
<comment type="caution">
    <text evidence="3">The sequence shown here is derived from an EMBL/GenBank/DDBJ whole genome shotgun (WGS) entry which is preliminary data.</text>
</comment>
<dbReference type="InterPro" id="IPR048469">
    <property type="entry name" value="YchJ-like_M"/>
</dbReference>
<protein>
    <recommendedName>
        <fullName evidence="1">UPF0225 protein CAL29_08525</fullName>
    </recommendedName>
</protein>
<gene>
    <name evidence="3" type="ORF">CAL29_08525</name>
</gene>
<dbReference type="PANTHER" id="PTHR33747:SF1">
    <property type="entry name" value="ADENYLATE CYCLASE-ASSOCIATED CAP C-TERMINAL DOMAIN-CONTAINING PROTEIN"/>
    <property type="match status" value="1"/>
</dbReference>
<comment type="similarity">
    <text evidence="1">Belongs to the UPF0225 family.</text>
</comment>
<proteinExistence type="inferred from homology"/>
<dbReference type="HAMAP" id="MF_00612">
    <property type="entry name" value="UPF0225"/>
    <property type="match status" value="1"/>
</dbReference>
<dbReference type="Pfam" id="PF17775">
    <property type="entry name" value="YchJ_M-like"/>
    <property type="match status" value="1"/>
</dbReference>
<sequence>MPAAPLACPCGGGHAYAACCGRWHNGPQRLQAPDAEALMRSRYSAFVLDLAGYLRDTWHPSTRPAAIEPSPPGLKWLGLTVKRHEVQDATHATVEFVARSRWQGKGERLHETSRFVREDGCWFYVDGDIHERAQPR</sequence>
<feature type="domain" description="YchJ-like middle NTF2-like" evidence="2">
    <location>
        <begin position="34"/>
        <end position="127"/>
    </location>
</feature>
<dbReference type="OrthoDB" id="21421at2"/>
<name>A0A261SMX4_9BORD</name>
<organism evidence="3 4">
    <name type="scientific">Bordetella genomosp. 10</name>
    <dbReference type="NCBI Taxonomy" id="1416804"/>
    <lineage>
        <taxon>Bacteria</taxon>
        <taxon>Pseudomonadati</taxon>
        <taxon>Pseudomonadota</taxon>
        <taxon>Betaproteobacteria</taxon>
        <taxon>Burkholderiales</taxon>
        <taxon>Alcaligenaceae</taxon>
        <taxon>Bordetella</taxon>
    </lineage>
</organism>